<dbReference type="SUPFAM" id="SSF51735">
    <property type="entry name" value="NAD(P)-binding Rossmann-fold domains"/>
    <property type="match status" value="1"/>
</dbReference>
<keyword evidence="9" id="KW-1185">Reference proteome</keyword>
<reference evidence="8" key="1">
    <citation type="submission" date="2021-03" db="EMBL/GenBank/DDBJ databases">
        <title>Antimicrobial resistance genes in bacteria isolated from Japanese honey, and their potential for conferring macrolide and lincosamide resistance in the American foulbrood pathogen Paenibacillus larvae.</title>
        <authorList>
            <person name="Okamoto M."/>
            <person name="Kumagai M."/>
            <person name="Kanamori H."/>
            <person name="Takamatsu D."/>
        </authorList>
    </citation>
    <scope>NUCLEOTIDE SEQUENCE</scope>
    <source>
        <strain evidence="8">J40TS1</strain>
    </source>
</reference>
<comment type="caution">
    <text evidence="8">The sequence shown here is derived from an EMBL/GenBank/DDBJ whole genome shotgun (WGS) entry which is preliminary data.</text>
</comment>
<keyword evidence="4" id="KW-0862">Zinc</keyword>
<dbReference type="AlphaFoldDB" id="A0A919YY17"/>
<evidence type="ECO:0000313" key="8">
    <source>
        <dbReference type="EMBL" id="GIP18873.1"/>
    </source>
</evidence>
<dbReference type="Pfam" id="PF00107">
    <property type="entry name" value="ADH_zinc_N"/>
    <property type="match status" value="1"/>
</dbReference>
<dbReference type="EMBL" id="BOSE01000011">
    <property type="protein sequence ID" value="GIP18873.1"/>
    <property type="molecule type" value="Genomic_DNA"/>
</dbReference>
<evidence type="ECO:0000256" key="4">
    <source>
        <dbReference type="ARBA" id="ARBA00022833"/>
    </source>
</evidence>
<evidence type="ECO:0000313" key="9">
    <source>
        <dbReference type="Proteomes" id="UP000683139"/>
    </source>
</evidence>
<protein>
    <submittedName>
        <fullName evidence="8">Ribitol-5-phosphate 2-dehydrogenase</fullName>
    </submittedName>
</protein>
<accession>A0A919YY17</accession>
<feature type="domain" description="Alcohol dehydrogenase-like N-terminal" evidence="7">
    <location>
        <begin position="28"/>
        <end position="148"/>
    </location>
</feature>
<comment type="similarity">
    <text evidence="2">Belongs to the zinc-containing alcohol dehydrogenase family.</text>
</comment>
<evidence type="ECO:0000256" key="3">
    <source>
        <dbReference type="ARBA" id="ARBA00022723"/>
    </source>
</evidence>
<evidence type="ECO:0000256" key="5">
    <source>
        <dbReference type="ARBA" id="ARBA00023002"/>
    </source>
</evidence>
<proteinExistence type="inferred from homology"/>
<name>A0A919YY17_9BACL</name>
<dbReference type="Proteomes" id="UP000683139">
    <property type="component" value="Unassembled WGS sequence"/>
</dbReference>
<dbReference type="SUPFAM" id="SSF50129">
    <property type="entry name" value="GroES-like"/>
    <property type="match status" value="1"/>
</dbReference>
<dbReference type="InterPro" id="IPR036291">
    <property type="entry name" value="NAD(P)-bd_dom_sf"/>
</dbReference>
<evidence type="ECO:0000256" key="2">
    <source>
        <dbReference type="ARBA" id="ARBA00008072"/>
    </source>
</evidence>
<feature type="domain" description="Alcohol dehydrogenase-like C-terminal" evidence="6">
    <location>
        <begin position="239"/>
        <end position="310"/>
    </location>
</feature>
<dbReference type="Pfam" id="PF08240">
    <property type="entry name" value="ADH_N"/>
    <property type="match status" value="1"/>
</dbReference>
<evidence type="ECO:0000256" key="1">
    <source>
        <dbReference type="ARBA" id="ARBA00001947"/>
    </source>
</evidence>
<evidence type="ECO:0000259" key="7">
    <source>
        <dbReference type="Pfam" id="PF08240"/>
    </source>
</evidence>
<evidence type="ECO:0000259" key="6">
    <source>
        <dbReference type="Pfam" id="PF00107"/>
    </source>
</evidence>
<keyword evidence="3" id="KW-0479">Metal-binding</keyword>
<sequence>MASSLSKVFRLIEPHSIKEVAIELSLAPHEVMIEPELVSICHADLRYYTGQRRPEALAKKLPMALFHEGIGKVLQSNSDRVKVGQRVVIVPNLPAYEMNGTAKEDCCEYCNGIGENYCEHGGFLASGIDGMAQSRLVISASNAIPIPDDVPDHIAVLTELCSVSHQALERVRERLATGKVVVFGDGPVGYMTAAMLHHMYKLNADRLTVFGAVEEKLNQFDFATREMVQTYPFDNAPLVDIAIECTGGKFSESAINQAIQILKPGGILVLMGVTEDLVPINTRDVLEKGITMFGSSRSTAYDFEQIIEAMRQPQYQKSLNKIVPKQYEVVSTADQLAKVMESAAAHRSWEKTIIQFNW</sequence>
<dbReference type="PANTHER" id="PTHR43350:SF19">
    <property type="entry name" value="D-GULOSIDE 3-DEHYDROGENASE"/>
    <property type="match status" value="1"/>
</dbReference>
<dbReference type="PANTHER" id="PTHR43350">
    <property type="entry name" value="NAD-DEPENDENT ALCOHOL DEHYDROGENASE"/>
    <property type="match status" value="1"/>
</dbReference>
<dbReference type="InterPro" id="IPR013149">
    <property type="entry name" value="ADH-like_C"/>
</dbReference>
<keyword evidence="5" id="KW-0560">Oxidoreductase</keyword>
<dbReference type="InterPro" id="IPR011032">
    <property type="entry name" value="GroES-like_sf"/>
</dbReference>
<comment type="cofactor">
    <cofactor evidence="1">
        <name>Zn(2+)</name>
        <dbReference type="ChEBI" id="CHEBI:29105"/>
    </cofactor>
</comment>
<dbReference type="RefSeq" id="WP_373871383.1">
    <property type="nucleotide sequence ID" value="NZ_BOSE01000011.1"/>
</dbReference>
<dbReference type="Gene3D" id="3.40.50.720">
    <property type="entry name" value="NAD(P)-binding Rossmann-like Domain"/>
    <property type="match status" value="1"/>
</dbReference>
<dbReference type="Gene3D" id="3.90.180.10">
    <property type="entry name" value="Medium-chain alcohol dehydrogenases, catalytic domain"/>
    <property type="match status" value="1"/>
</dbReference>
<dbReference type="GO" id="GO:0046872">
    <property type="term" value="F:metal ion binding"/>
    <property type="evidence" value="ECO:0007669"/>
    <property type="project" value="UniProtKB-KW"/>
</dbReference>
<dbReference type="InterPro" id="IPR013154">
    <property type="entry name" value="ADH-like_N"/>
</dbReference>
<organism evidence="8 9">
    <name type="scientific">Paenibacillus montaniterrae</name>
    <dbReference type="NCBI Taxonomy" id="429341"/>
    <lineage>
        <taxon>Bacteria</taxon>
        <taxon>Bacillati</taxon>
        <taxon>Bacillota</taxon>
        <taxon>Bacilli</taxon>
        <taxon>Bacillales</taxon>
        <taxon>Paenibacillaceae</taxon>
        <taxon>Paenibacillus</taxon>
    </lineage>
</organism>
<gene>
    <name evidence="8" type="primary">tdh</name>
    <name evidence="8" type="ORF">J40TS1_45150</name>
</gene>
<dbReference type="GO" id="GO:0016491">
    <property type="term" value="F:oxidoreductase activity"/>
    <property type="evidence" value="ECO:0007669"/>
    <property type="project" value="UniProtKB-KW"/>
</dbReference>